<dbReference type="PANTHER" id="PTHR10579">
    <property type="entry name" value="CALCIUM-ACTIVATED CHLORIDE CHANNEL REGULATOR"/>
    <property type="match status" value="1"/>
</dbReference>
<feature type="compositionally biased region" description="Polar residues" evidence="1">
    <location>
        <begin position="1110"/>
        <end position="1121"/>
    </location>
</feature>
<dbReference type="InterPro" id="IPR051266">
    <property type="entry name" value="CLCR"/>
</dbReference>
<evidence type="ECO:0000256" key="1">
    <source>
        <dbReference type="SAM" id="MobiDB-lite"/>
    </source>
</evidence>
<dbReference type="Pfam" id="PF08434">
    <property type="entry name" value="CLCA"/>
    <property type="match status" value="1"/>
</dbReference>
<organism evidence="4 5">
    <name type="scientific">Meganyctiphanes norvegica</name>
    <name type="common">Northern krill</name>
    <name type="synonym">Thysanopoda norvegica</name>
    <dbReference type="NCBI Taxonomy" id="48144"/>
    <lineage>
        <taxon>Eukaryota</taxon>
        <taxon>Metazoa</taxon>
        <taxon>Ecdysozoa</taxon>
        <taxon>Arthropoda</taxon>
        <taxon>Crustacea</taxon>
        <taxon>Multicrustacea</taxon>
        <taxon>Malacostraca</taxon>
        <taxon>Eumalacostraca</taxon>
        <taxon>Eucarida</taxon>
        <taxon>Euphausiacea</taxon>
        <taxon>Euphausiidae</taxon>
        <taxon>Meganyctiphanes</taxon>
    </lineage>
</organism>
<feature type="compositionally biased region" description="Pro residues" evidence="1">
    <location>
        <begin position="1129"/>
        <end position="1138"/>
    </location>
</feature>
<feature type="region of interest" description="Disordered" evidence="1">
    <location>
        <begin position="955"/>
        <end position="1008"/>
    </location>
</feature>
<feature type="region of interest" description="Disordered" evidence="1">
    <location>
        <begin position="1099"/>
        <end position="1142"/>
    </location>
</feature>
<evidence type="ECO:0000259" key="3">
    <source>
        <dbReference type="Pfam" id="PF08434"/>
    </source>
</evidence>
<dbReference type="AlphaFoldDB" id="A0AAV2SFN4"/>
<dbReference type="Proteomes" id="UP001497623">
    <property type="component" value="Unassembled WGS sequence"/>
</dbReference>
<dbReference type="Gene3D" id="3.40.50.410">
    <property type="entry name" value="von Willebrand factor, type A domain"/>
    <property type="match status" value="1"/>
</dbReference>
<dbReference type="SUPFAM" id="SSF53300">
    <property type="entry name" value="vWA-like"/>
    <property type="match status" value="1"/>
</dbReference>
<evidence type="ECO:0000313" key="5">
    <source>
        <dbReference type="Proteomes" id="UP001497623"/>
    </source>
</evidence>
<keyword evidence="2" id="KW-1133">Transmembrane helix</keyword>
<feature type="compositionally biased region" description="Polar residues" evidence="1">
    <location>
        <begin position="989"/>
        <end position="1008"/>
    </location>
</feature>
<keyword evidence="2" id="KW-0812">Transmembrane</keyword>
<feature type="transmembrane region" description="Helical" evidence="2">
    <location>
        <begin position="921"/>
        <end position="946"/>
    </location>
</feature>
<reference evidence="4 5" key="1">
    <citation type="submission" date="2024-05" db="EMBL/GenBank/DDBJ databases">
        <authorList>
            <person name="Wallberg A."/>
        </authorList>
    </citation>
    <scope>NUCLEOTIDE SEQUENCE [LARGE SCALE GENOMIC DNA]</scope>
</reference>
<name>A0AAV2SFN4_MEGNR</name>
<dbReference type="EMBL" id="CAXKWB010061005">
    <property type="protein sequence ID" value="CAL4183763.1"/>
    <property type="molecule type" value="Genomic_DNA"/>
</dbReference>
<evidence type="ECO:0000313" key="4">
    <source>
        <dbReference type="EMBL" id="CAL4183763.1"/>
    </source>
</evidence>
<sequence length="1167" mass="126473">VLSRASSVLYSATRQRAYFRDVKVIVPQGWNPARCPRPITTSAVPLQPPAIHVGQSHPVYGHAPWTDQVGGCGEPGQAIHLSEEYLANNRTTNLGDPGRVVVHEWAKYRWGVFEEYGHLGDPLYPPFYLTAPHHHKPTGCSNIDVHGDPSSCDPEQESCVFSPSVGGNDGVTSSLMYLHHLPHVTQFCDGDTHNPNTPTKQNALCTGRPVWDVIKEHPDFANGSNEPGPPSRTVSPIFSYIKPGIQRYVIVVEDTHVMNVQKRWEFLRKAVRKLLVYDIPPGSKLGVVRFGHTATTKLPLTTIPDMMEQRQRLATSSLPRNPSTVGQSQKCIICGLEEAVRMLEVEGASAEGGAIFLVTSGTPQPLTPYEMNQLGKVVTEKGVRVVPIIYPITDRNPQPAAGVEYLAQISGTQSFAVVDEGIGSDSKVSMMVSLMDALYSALRIFLPEAKDLPLIVHTQEFPGGIGSISQGAFTIDESLGGEVRFSLTYYDLGHVGNMINLIDPQGNVLDTLNTQEEDGDVNMIFVTVRDVMVGQWRYRVENKADSHQSLYIQVMATPRTNNNSLHSGLPASSSPSAAVTLSSWLSTNANTINVTEIHKPVKVYAKVSVGSAGVIGGKVEAVLQRLGLNSTGSPYSPLVFTLYDNGNGDADITKHDGVYSRYLPVHEAVMDGRFKLLVTLSDNNAQAMVITAPRAQRHTGYGQGLYMDHRDPHFPHLTPVTPDVRCCGSVVPYTSSRPTGMVSRTLTVGILDLVGASYRPASVFSHVQAPPSKIGNFQAEVNAQGQHVTFTWEAPGNIRDYGTASHYEVILARDAVSAIEGNGEPLKDWGAPLLSGTPSSHMVVRWGRHDSVFYVAIRAVSHASMPGSWSNVARVYMPHPSTTTEINMGGSTMSNIQLPGTVSELGVTMDRPTSTLATKDILVIVGATCGLLLIILVLALYYLVVVTRRRNRQEKKSMDVLDPSMTNSQAGLDGLSETDSIAKPPPPDNTMTMGEMEQSTGRPLSPIQSWPVSTLLAEHERRTTTDGMDGSIGIQPDLGDIGVPYIPQHIGSTQTPMPPNQFFYHTPNGHYIEDSLAMDSGSLTSTQPSDSLLIYKVDSTGNDTIRPPSSMANPTPTSWDPSRSGHPTKVPPPTPPKPTLSAHLTLGGVSAATMGAAERKRRNVTQV</sequence>
<dbReference type="InterPro" id="IPR013642">
    <property type="entry name" value="CLCA_N"/>
</dbReference>
<gene>
    <name evidence="4" type="ORF">MNOR_LOCUS35728</name>
</gene>
<keyword evidence="2" id="KW-0472">Membrane</keyword>
<feature type="non-terminal residue" evidence="4">
    <location>
        <position position="1"/>
    </location>
</feature>
<dbReference type="GO" id="GO:0032991">
    <property type="term" value="C:protein-containing complex"/>
    <property type="evidence" value="ECO:0007669"/>
    <property type="project" value="UniProtKB-ARBA"/>
</dbReference>
<evidence type="ECO:0000256" key="2">
    <source>
        <dbReference type="SAM" id="Phobius"/>
    </source>
</evidence>
<keyword evidence="5" id="KW-1185">Reference proteome</keyword>
<proteinExistence type="predicted"/>
<protein>
    <recommendedName>
        <fullName evidence="3">Calcium-activated chloride channel N-terminal domain-containing protein</fullName>
    </recommendedName>
</protein>
<feature type="domain" description="Calcium-activated chloride channel N-terminal" evidence="3">
    <location>
        <begin position="2"/>
        <end position="223"/>
    </location>
</feature>
<dbReference type="PANTHER" id="PTHR10579:SF177">
    <property type="entry name" value="CALCIUM-ACTIVATED CHLORIDE CHANNEL REGULATOR 4-LIKE PROTEIN"/>
    <property type="match status" value="1"/>
</dbReference>
<dbReference type="InterPro" id="IPR036465">
    <property type="entry name" value="vWFA_dom_sf"/>
</dbReference>
<accession>A0AAV2SFN4</accession>
<dbReference type="CDD" id="cd00198">
    <property type="entry name" value="vWFA"/>
    <property type="match status" value="1"/>
</dbReference>
<comment type="caution">
    <text evidence="4">The sequence shown here is derived from an EMBL/GenBank/DDBJ whole genome shotgun (WGS) entry which is preliminary data.</text>
</comment>